<dbReference type="InterPro" id="IPR001795">
    <property type="entry name" value="RNA-dir_pol_luteovirus"/>
</dbReference>
<proteinExistence type="predicted"/>
<comment type="catalytic activity">
    <reaction evidence="6 7">
        <text>RNA(n) + a ribonucleoside 5'-triphosphate = RNA(n+1) + diphosphate</text>
        <dbReference type="Rhea" id="RHEA:21248"/>
        <dbReference type="Rhea" id="RHEA-COMP:14527"/>
        <dbReference type="Rhea" id="RHEA-COMP:17342"/>
        <dbReference type="ChEBI" id="CHEBI:33019"/>
        <dbReference type="ChEBI" id="CHEBI:61557"/>
        <dbReference type="ChEBI" id="CHEBI:140395"/>
        <dbReference type="EC" id="2.7.7.48"/>
    </reaction>
</comment>
<keyword evidence="5 7" id="KW-0547">Nucleotide-binding</keyword>
<dbReference type="GO" id="GO:0006351">
    <property type="term" value="P:DNA-templated transcription"/>
    <property type="evidence" value="ECO:0007669"/>
    <property type="project" value="InterPro"/>
</dbReference>
<name>E7DDJ0_9VIRU</name>
<keyword evidence="4 7" id="KW-0548">Nucleotidyltransferase</keyword>
<reference evidence="8 9" key="1">
    <citation type="journal article" date="2011" name="Arch. Virol.">
        <title>A novel double-stranded RNA mycovirus from Fusarium graminearum: nucleic acid sequence and genomic structure.</title>
        <authorList>
            <person name="Darissa O."/>
            <person name="Willingmann P."/>
            <person name="Schafer W."/>
            <person name="Adam G."/>
        </authorList>
    </citation>
    <scope>NUCLEOTIDE SEQUENCE [LARGE SCALE GENOMIC DNA]</scope>
    <source>
        <strain evidence="8">China 9</strain>
    </source>
</reference>
<keyword evidence="7" id="KW-0693">Viral RNA replication</keyword>
<accession>E7DDJ0</accession>
<evidence type="ECO:0000313" key="9">
    <source>
        <dbReference type="Proteomes" id="UP000325413"/>
    </source>
</evidence>
<evidence type="ECO:0000256" key="3">
    <source>
        <dbReference type="ARBA" id="ARBA00022679"/>
    </source>
</evidence>
<organism evidence="8 9">
    <name type="scientific">Fusarium graminearum mycovirus China 9</name>
    <dbReference type="NCBI Taxonomy" id="941336"/>
    <lineage>
        <taxon>Viruses</taxon>
        <taxon>Riboviria</taxon>
        <taxon>Orthornavirae</taxon>
        <taxon>Duplornaviricota</taxon>
        <taxon>Chrymotiviricetes</taxon>
        <taxon>Ghabrivirales</taxon>
        <taxon>Alphatotivirineae</taxon>
        <taxon>Chrysoviridae</taxon>
        <taxon>Betachrysovirus</taxon>
        <taxon>Betachrysovirus fugramineari</taxon>
    </lineage>
</organism>
<sequence>MSTFSASYSGTTVHRQATLDYTSGEVEDFEKLAAWDSAIAVVAPVCHGKSTLASHFGGYDADDLVADEGLGREEDPEWEEYCAHLPAPGEQQTQHALQEANRIRFRRLQRFFSICVPDSNAPVVYVHTLECAHKLRLNVKLVLEIDLGAISESERFADMTTTDAEQYLESIRRQQSANREFAVRHGYSRPHYCPSYTDAYYAAKRVVERDCSAHLRPNFYTEHISPQLASADPVVSLINKCTTVLSTNAFGKYEKAIAARAMSNLYQEAALNVTHQHHNHARWASEIHRVATPAYYANLKTFLTNREPIKADEETIRAAFPIAAGTPKFAVVHVSDWLKRDTTEYNGLAWSTQLLTTQRHGNASACSYERLLSTMMYDKILEDNPKYAKMRDASRRLKLGLLPASEFAKRSSACHNLIRISGTVFGEVMPESQIGLLTYWSSLAGRSQEEVDIEKEAAERAVMSAPKRYYSRALGRWSGEEFDARLHRAIVHGFNETTTEISDKIYDIAEWATDFDEFLKHRKQWVKSGSATGAPKTDLYLAVPAEYRNMVSEVAESVAEGVSLTLHRVRRLRLNKSATFEFPEFVQIVKDALRDYKPNSFTRYFTKKEVGRAKPRSPSPSTLMHYIVCCFVLTLVEKGSPAKGTRQQARSDQQRKDHWLWVETYDRVTALMMDYVSFNEQQEDKHLKDLINSLKGWYSQFGLLTTDMKWAIDWVQESFDNIVLEVGDKHYQFMNGLLSGWRMTSFGNSWLNKAYMAVIKEQVLELSGRVVLEHAQSGGDDVMALETSLSNAHITLNIGQAMGFSLKAIKQLISNKYREFFRLFATGSGVYGSVCRIIGSAASGQWSNSVVGTLVEPSVKFASVIDVMAKIMRRSDLPLAFGECMTACMYDKWARIEDKRMTVAVLHGTVASGGRGIPTADGTMYELGGMKIMAPRQSVVKLHGVPHDASNVAVETMRQGARSYVDESELLPAGTVAVGMANRVFHSALAQAQGIGVAQLAVPSDVEYYQQQPSITKVLTQGPVNDCRYRFWDKFRELDNKLSSAKRAEAKLSSIEQVLSTAGYNKALDSIALECGVEAARLRNKMDWTLYGYARVALTEDYYDDVVWLATLCADDESNMNYIAAAFATDLSNMMRY</sequence>
<evidence type="ECO:0000256" key="5">
    <source>
        <dbReference type="ARBA" id="ARBA00022741"/>
    </source>
</evidence>
<evidence type="ECO:0000313" key="8">
    <source>
        <dbReference type="EMBL" id="ADU54123.1"/>
    </source>
</evidence>
<evidence type="ECO:0000256" key="2">
    <source>
        <dbReference type="ARBA" id="ARBA00022484"/>
    </source>
</evidence>
<dbReference type="SUPFAM" id="SSF56672">
    <property type="entry name" value="DNA/RNA polymerases"/>
    <property type="match status" value="1"/>
</dbReference>
<dbReference type="GO" id="GO:0003968">
    <property type="term" value="F:RNA-directed RNA polymerase activity"/>
    <property type="evidence" value="ECO:0007669"/>
    <property type="project" value="UniProtKB-KW"/>
</dbReference>
<evidence type="ECO:0000256" key="6">
    <source>
        <dbReference type="ARBA" id="ARBA00048744"/>
    </source>
</evidence>
<dbReference type="GO" id="GO:0003723">
    <property type="term" value="F:RNA binding"/>
    <property type="evidence" value="ECO:0007669"/>
    <property type="project" value="InterPro"/>
</dbReference>
<protein>
    <recommendedName>
        <fullName evidence="1 7">RNA-directed RNA polymerase</fullName>
        <ecNumber evidence="1 7">2.7.7.48</ecNumber>
    </recommendedName>
</protein>
<evidence type="ECO:0000256" key="1">
    <source>
        <dbReference type="ARBA" id="ARBA00012494"/>
    </source>
</evidence>
<evidence type="ECO:0000256" key="7">
    <source>
        <dbReference type="RuleBase" id="RU364050"/>
    </source>
</evidence>
<keyword evidence="2 7" id="KW-0696">RNA-directed RNA polymerase</keyword>
<dbReference type="EMBL" id="HQ228213">
    <property type="protein sequence ID" value="ADU54123.1"/>
    <property type="molecule type" value="Genomic_DNA"/>
</dbReference>
<evidence type="ECO:0000256" key="4">
    <source>
        <dbReference type="ARBA" id="ARBA00022695"/>
    </source>
</evidence>
<dbReference type="InterPro" id="IPR043502">
    <property type="entry name" value="DNA/RNA_pol_sf"/>
</dbReference>
<dbReference type="Pfam" id="PF02123">
    <property type="entry name" value="RdRP_4"/>
    <property type="match status" value="1"/>
</dbReference>
<dbReference type="EC" id="2.7.7.48" evidence="1 7"/>
<dbReference type="Proteomes" id="UP000325413">
    <property type="component" value="Genome"/>
</dbReference>
<keyword evidence="3 7" id="KW-0808">Transferase</keyword>
<dbReference type="GO" id="GO:0000166">
    <property type="term" value="F:nucleotide binding"/>
    <property type="evidence" value="ECO:0007669"/>
    <property type="project" value="UniProtKB-KW"/>
</dbReference>